<dbReference type="Gene3D" id="3.60.15.10">
    <property type="entry name" value="Ribonuclease Z/Hydroxyacylglutathione hydrolase-like"/>
    <property type="match status" value="1"/>
</dbReference>
<dbReference type="InterPro" id="IPR036866">
    <property type="entry name" value="RibonucZ/Hydroxyglut_hydro"/>
</dbReference>
<evidence type="ECO:0000259" key="1">
    <source>
        <dbReference type="SMART" id="SM00849"/>
    </source>
</evidence>
<dbReference type="EMBL" id="CWGJ01000012">
    <property type="protein sequence ID" value="CRX38551.1"/>
    <property type="molecule type" value="Genomic_DNA"/>
</dbReference>
<gene>
    <name evidence="2" type="ORF">ELAC_1210</name>
</gene>
<sequence>MLKLGAMKLYDCHSGYKLPAFRQQKKKYKEIMNGFCPLASGSKGNCIFLGTKEAKILIDAGISTRATRNKLASIGVSIEEIDAILITHDHGDHIQGLKVMAFDMGIPVLANHETAKGIAAYFEECPKFKIFTTGETFEFRDLEIHPFTIPHDTLDPVGFSMRYEALKLGFCTDLGFVTSLVREQLKDTDYLYVEANHDPELVHASARPPVYKQRVLGKTGHLSNLACAELLHYISHPGLKKVILGHLSSECNTKERALETIRNYLGKHSIDLNLSVALQDTVSEPVYFELGAEIPLQHC</sequence>
<dbReference type="Pfam" id="PF12706">
    <property type="entry name" value="Lactamase_B_2"/>
    <property type="match status" value="1"/>
</dbReference>
<name>A0A0H5DPP7_9BACT</name>
<evidence type="ECO:0000313" key="3">
    <source>
        <dbReference type="Proteomes" id="UP000220251"/>
    </source>
</evidence>
<dbReference type="InterPro" id="IPR052533">
    <property type="entry name" value="WalJ/YycJ-like"/>
</dbReference>
<dbReference type="SUPFAM" id="SSF56281">
    <property type="entry name" value="Metallo-hydrolase/oxidoreductase"/>
    <property type="match status" value="1"/>
</dbReference>
<reference evidence="3" key="1">
    <citation type="submission" date="2015-06" db="EMBL/GenBank/DDBJ databases">
        <authorList>
            <person name="Bertelli C."/>
        </authorList>
    </citation>
    <scope>NUCLEOTIDE SEQUENCE [LARGE SCALE GENOMIC DNA]</scope>
    <source>
        <strain evidence="3">CRIB-30</strain>
    </source>
</reference>
<dbReference type="PANTHER" id="PTHR47619">
    <property type="entry name" value="METALLO-HYDROLASE YYCJ-RELATED"/>
    <property type="match status" value="1"/>
</dbReference>
<accession>A0A0H5DPP7</accession>
<dbReference type="PANTHER" id="PTHR47619:SF1">
    <property type="entry name" value="EXODEOXYRIBONUCLEASE WALJ"/>
    <property type="match status" value="1"/>
</dbReference>
<protein>
    <submittedName>
        <fullName evidence="2">Metallo-beta-lactamase superfamily protein</fullName>
    </submittedName>
</protein>
<dbReference type="AlphaFoldDB" id="A0A0H5DPP7"/>
<dbReference type="SMART" id="SM00849">
    <property type="entry name" value="Lactamase_B"/>
    <property type="match status" value="1"/>
</dbReference>
<dbReference type="InterPro" id="IPR001279">
    <property type="entry name" value="Metallo-B-lactamas"/>
</dbReference>
<feature type="domain" description="Metallo-beta-lactamase" evidence="1">
    <location>
        <begin position="43"/>
        <end position="221"/>
    </location>
</feature>
<organism evidence="2 3">
    <name type="scientific">Estrella lausannensis</name>
    <dbReference type="NCBI Taxonomy" id="483423"/>
    <lineage>
        <taxon>Bacteria</taxon>
        <taxon>Pseudomonadati</taxon>
        <taxon>Chlamydiota</taxon>
        <taxon>Chlamydiia</taxon>
        <taxon>Parachlamydiales</taxon>
        <taxon>Candidatus Criblamydiaceae</taxon>
        <taxon>Estrella</taxon>
    </lineage>
</organism>
<evidence type="ECO:0000313" key="2">
    <source>
        <dbReference type="EMBL" id="CRX38551.1"/>
    </source>
</evidence>
<keyword evidence="3" id="KW-1185">Reference proteome</keyword>
<dbReference type="Proteomes" id="UP000220251">
    <property type="component" value="Unassembled WGS sequence"/>
</dbReference>
<proteinExistence type="predicted"/>